<organism evidence="1 2">
    <name type="scientific">Panagrolaimus sp. JU765</name>
    <dbReference type="NCBI Taxonomy" id="591449"/>
    <lineage>
        <taxon>Eukaryota</taxon>
        <taxon>Metazoa</taxon>
        <taxon>Ecdysozoa</taxon>
        <taxon>Nematoda</taxon>
        <taxon>Chromadorea</taxon>
        <taxon>Rhabditida</taxon>
        <taxon>Tylenchina</taxon>
        <taxon>Panagrolaimomorpha</taxon>
        <taxon>Panagrolaimoidea</taxon>
        <taxon>Panagrolaimidae</taxon>
        <taxon>Panagrolaimus</taxon>
    </lineage>
</organism>
<accession>A0AC34Q9H6</accession>
<dbReference type="WBParaSite" id="JU765_v2.g14268.t1">
    <property type="protein sequence ID" value="JU765_v2.g14268.t1"/>
    <property type="gene ID" value="JU765_v2.g14268"/>
</dbReference>
<evidence type="ECO:0000313" key="2">
    <source>
        <dbReference type="WBParaSite" id="JU765_v2.g14268.t1"/>
    </source>
</evidence>
<dbReference type="Proteomes" id="UP000887576">
    <property type="component" value="Unplaced"/>
</dbReference>
<name>A0AC34Q9H6_9BILA</name>
<sequence length="155" mass="17504">MKVDYFCLFFALIGISFAVPIDVEIQGGCEYGWSWAPVRQQCVRVQDTHLTQFVAEVDCQQYGAHLASITSAFEETEIMSITKDVGHCTYYWIGAKKIGTGPYVWTDGKPFSYSNFGPGPDSNPAFDCVDFQQYSTNWHTYDCNQKNCFVCAKPL</sequence>
<evidence type="ECO:0000313" key="1">
    <source>
        <dbReference type="Proteomes" id="UP000887576"/>
    </source>
</evidence>
<reference evidence="2" key="1">
    <citation type="submission" date="2022-11" db="UniProtKB">
        <authorList>
            <consortium name="WormBaseParasite"/>
        </authorList>
    </citation>
    <scope>IDENTIFICATION</scope>
</reference>
<protein>
    <submittedName>
        <fullName evidence="2">C-type lectin domain-containing protein</fullName>
    </submittedName>
</protein>
<proteinExistence type="predicted"/>